<organism evidence="2 3">
    <name type="scientific">Nephila pilipes</name>
    <name type="common">Giant wood spider</name>
    <name type="synonym">Nephila maculata</name>
    <dbReference type="NCBI Taxonomy" id="299642"/>
    <lineage>
        <taxon>Eukaryota</taxon>
        <taxon>Metazoa</taxon>
        <taxon>Ecdysozoa</taxon>
        <taxon>Arthropoda</taxon>
        <taxon>Chelicerata</taxon>
        <taxon>Arachnida</taxon>
        <taxon>Araneae</taxon>
        <taxon>Araneomorphae</taxon>
        <taxon>Entelegynae</taxon>
        <taxon>Araneoidea</taxon>
        <taxon>Nephilidae</taxon>
        <taxon>Nephila</taxon>
    </lineage>
</organism>
<keyword evidence="1" id="KW-0472">Membrane</keyword>
<proteinExistence type="predicted"/>
<feature type="transmembrane region" description="Helical" evidence="1">
    <location>
        <begin position="52"/>
        <end position="73"/>
    </location>
</feature>
<dbReference type="Proteomes" id="UP000887013">
    <property type="component" value="Unassembled WGS sequence"/>
</dbReference>
<evidence type="ECO:0000256" key="1">
    <source>
        <dbReference type="SAM" id="Phobius"/>
    </source>
</evidence>
<reference evidence="2" key="1">
    <citation type="submission" date="2020-08" db="EMBL/GenBank/DDBJ databases">
        <title>Multicomponent nature underlies the extraordinary mechanical properties of spider dragline silk.</title>
        <authorList>
            <person name="Kono N."/>
            <person name="Nakamura H."/>
            <person name="Mori M."/>
            <person name="Yoshida Y."/>
            <person name="Ohtoshi R."/>
            <person name="Malay A.D."/>
            <person name="Moran D.A.P."/>
            <person name="Tomita M."/>
            <person name="Numata K."/>
            <person name="Arakawa K."/>
        </authorList>
    </citation>
    <scope>NUCLEOTIDE SEQUENCE</scope>
</reference>
<dbReference type="AlphaFoldDB" id="A0A8X6UKJ9"/>
<keyword evidence="1" id="KW-0812">Transmembrane</keyword>
<gene>
    <name evidence="2" type="primary">AVEN_12680_1</name>
    <name evidence="2" type="ORF">NPIL_234771</name>
</gene>
<protein>
    <submittedName>
        <fullName evidence="2">Uncharacterized protein</fullName>
    </submittedName>
</protein>
<dbReference type="OrthoDB" id="6414774at2759"/>
<dbReference type="EMBL" id="BMAW01128598">
    <property type="protein sequence ID" value="GFU26406.1"/>
    <property type="molecule type" value="Genomic_DNA"/>
</dbReference>
<name>A0A8X6UKJ9_NEPPI</name>
<sequence length="159" mass="18121">MVEGYKYSFKITVRPYFLDKEKNDTITDQTKEPVDNWIPTVPPTGIGSRHPYLYFSTIVFAAVIVGTALLVVLRSCYRLSIVRSYEHYQSPADVPVITRFRRTLRPTDAIWINSRLLPHDMPPSYASVAHTSGTHQTETYINKLIKSSETPPPSYNSVL</sequence>
<comment type="caution">
    <text evidence="2">The sequence shown here is derived from an EMBL/GenBank/DDBJ whole genome shotgun (WGS) entry which is preliminary data.</text>
</comment>
<evidence type="ECO:0000313" key="2">
    <source>
        <dbReference type="EMBL" id="GFU26406.1"/>
    </source>
</evidence>
<keyword evidence="1" id="KW-1133">Transmembrane helix</keyword>
<keyword evidence="3" id="KW-1185">Reference proteome</keyword>
<evidence type="ECO:0000313" key="3">
    <source>
        <dbReference type="Proteomes" id="UP000887013"/>
    </source>
</evidence>
<accession>A0A8X6UKJ9</accession>